<evidence type="ECO:0000313" key="2">
    <source>
        <dbReference type="EMBL" id="ABK22182.1"/>
    </source>
</evidence>
<sequence length="127" mass="13756">MASASSSYSSSSPRRPKPKPKVDWNAANRSKLMSPDVVMEEIESAIAATEYEHASRHLKAAACSDVEAADRAFRSARTAVAKGDFEVGMELSQLALLNCPPHKTNAISKIQTLIAHMKQQRAASTEN</sequence>
<protein>
    <submittedName>
        <fullName evidence="2">Uncharacterized protein</fullName>
    </submittedName>
</protein>
<feature type="compositionally biased region" description="Low complexity" evidence="1">
    <location>
        <begin position="1"/>
        <end position="13"/>
    </location>
</feature>
<evidence type="ECO:0000256" key="1">
    <source>
        <dbReference type="SAM" id="MobiDB-lite"/>
    </source>
</evidence>
<dbReference type="AlphaFoldDB" id="A9NNH1"/>
<dbReference type="EMBL" id="EF082829">
    <property type="protein sequence ID" value="ABK22182.1"/>
    <property type="molecule type" value="mRNA"/>
</dbReference>
<reference evidence="2" key="1">
    <citation type="journal article" date="2008" name="BMC Genomics">
        <title>A conifer genomics resource of 200,000 spruce (Picea spp.) ESTs and 6,464 high-quality, sequence-finished full-length cDNAs for Sitka spruce (Picea sitchensis).</title>
        <authorList>
            <person name="Ralph S.G."/>
            <person name="Chun H.J."/>
            <person name="Kolosova N."/>
            <person name="Cooper D."/>
            <person name="Oddy C."/>
            <person name="Ritland C.E."/>
            <person name="Kirkpatrick R."/>
            <person name="Moore R."/>
            <person name="Barber S."/>
            <person name="Holt R.A."/>
            <person name="Jones S.J."/>
            <person name="Marra M.A."/>
            <person name="Douglas C.J."/>
            <person name="Ritland K."/>
            <person name="Bohlmann J."/>
        </authorList>
    </citation>
    <scope>NUCLEOTIDE SEQUENCE</scope>
    <source>
        <tissue evidence="2">Green portion of the leader tissue</tissue>
    </source>
</reference>
<organism evidence="2">
    <name type="scientific">Picea sitchensis</name>
    <name type="common">Sitka spruce</name>
    <name type="synonym">Pinus sitchensis</name>
    <dbReference type="NCBI Taxonomy" id="3332"/>
    <lineage>
        <taxon>Eukaryota</taxon>
        <taxon>Viridiplantae</taxon>
        <taxon>Streptophyta</taxon>
        <taxon>Embryophyta</taxon>
        <taxon>Tracheophyta</taxon>
        <taxon>Spermatophyta</taxon>
        <taxon>Pinopsida</taxon>
        <taxon>Pinidae</taxon>
        <taxon>Conifers I</taxon>
        <taxon>Pinales</taxon>
        <taxon>Pinaceae</taxon>
        <taxon>Picea</taxon>
    </lineage>
</organism>
<feature type="region of interest" description="Disordered" evidence="1">
    <location>
        <begin position="1"/>
        <end position="28"/>
    </location>
</feature>
<dbReference type="OMA" id="CGIEATI"/>
<proteinExistence type="evidence at transcript level"/>
<accession>A9NNH1</accession>
<name>A9NNH1_PICSI</name>